<evidence type="ECO:0000313" key="3">
    <source>
        <dbReference type="EMBL" id="BBI36561.1"/>
    </source>
</evidence>
<dbReference type="Pfam" id="PF16927">
    <property type="entry name" value="HisKA_7TM"/>
    <property type="match status" value="1"/>
</dbReference>
<dbReference type="Proteomes" id="UP000289856">
    <property type="component" value="Chromosome"/>
</dbReference>
<dbReference type="SUPFAM" id="SSF55785">
    <property type="entry name" value="PYP-like sensor domain (PAS domain)"/>
    <property type="match status" value="1"/>
</dbReference>
<dbReference type="Pfam" id="PF13188">
    <property type="entry name" value="PAS_8"/>
    <property type="match status" value="1"/>
</dbReference>
<dbReference type="KEGG" id="cohn:KCTCHS21_59600"/>
<sequence length="511" mass="58362">MILQDSYSFSILVSCIVFLFLFLYAFRYRKSPESIFFMLMVALLSIQAMASLLELHASSLEDKLLWRNIQQIPLYSSPIMLLGMIMSFIGTSSKVVFRRIVILSIIIVTYWILLFADSQLHLIRESVTLEAFGQTERIKIERTNFGFMFLLFHHFMGLWGLGMLLINIRKVPKINRMQHILLMLATLSPYVFTNAGDFIGWKISVSVSMLPTGFLLFYALFMHKFLQVRPLAKEKVLEHMTEGILIVDDQDIIIDANPAALPITERLWGEVKLVGTFLPPLLKGHPSLKVFYEAKEQGEIEVESCGRQHAFRLIPLQVRHKRTGSLLIISDITERKLYENQLIKKAARDGLTQLYNRQHFLDLLDQRMKNSRSVKEPISLLLMDLDDFKKINDRFGHLAGDRVLKCFAQLLEEVIEGTGVAGRIGGEEFAIILPGFNGEAAYEIAERLRLRVQQETVQSADPAYEIAYTISIGVAELLDSDMTLEGWYHEADMCLYASKHNGRNKTTLAGD</sequence>
<dbReference type="EMBL" id="AP019400">
    <property type="protein sequence ID" value="BBI36561.1"/>
    <property type="molecule type" value="Genomic_DNA"/>
</dbReference>
<feature type="domain" description="GGDEF" evidence="2">
    <location>
        <begin position="376"/>
        <end position="511"/>
    </location>
</feature>
<evidence type="ECO:0000313" key="4">
    <source>
        <dbReference type="Proteomes" id="UP000289856"/>
    </source>
</evidence>
<dbReference type="GO" id="GO:0005886">
    <property type="term" value="C:plasma membrane"/>
    <property type="evidence" value="ECO:0007669"/>
    <property type="project" value="TreeGrafter"/>
</dbReference>
<dbReference type="CDD" id="cd01949">
    <property type="entry name" value="GGDEF"/>
    <property type="match status" value="1"/>
</dbReference>
<gene>
    <name evidence="3" type="ORF">KCTCHS21_59600</name>
</gene>
<dbReference type="RefSeq" id="WP_130616059.1">
    <property type="nucleotide sequence ID" value="NZ_AP019400.1"/>
</dbReference>
<feature type="transmembrane region" description="Helical" evidence="1">
    <location>
        <begin position="145"/>
        <end position="168"/>
    </location>
</feature>
<dbReference type="GO" id="GO:0052621">
    <property type="term" value="F:diguanylate cyclase activity"/>
    <property type="evidence" value="ECO:0007669"/>
    <property type="project" value="TreeGrafter"/>
</dbReference>
<feature type="transmembrane region" description="Helical" evidence="1">
    <location>
        <begin position="72"/>
        <end position="89"/>
    </location>
</feature>
<protein>
    <recommendedName>
        <fullName evidence="2">GGDEF domain-containing protein</fullName>
    </recommendedName>
</protein>
<dbReference type="NCBIfam" id="TIGR00254">
    <property type="entry name" value="GGDEF"/>
    <property type="match status" value="1"/>
</dbReference>
<dbReference type="OrthoDB" id="9759607at2"/>
<dbReference type="InterPro" id="IPR050469">
    <property type="entry name" value="Diguanylate_Cyclase"/>
</dbReference>
<dbReference type="InterPro" id="IPR029787">
    <property type="entry name" value="Nucleotide_cyclase"/>
</dbReference>
<evidence type="ECO:0000256" key="1">
    <source>
        <dbReference type="SAM" id="Phobius"/>
    </source>
</evidence>
<dbReference type="SMART" id="SM00267">
    <property type="entry name" value="GGDEF"/>
    <property type="match status" value="1"/>
</dbReference>
<feature type="transmembrane region" description="Helical" evidence="1">
    <location>
        <begin position="207"/>
        <end position="226"/>
    </location>
</feature>
<dbReference type="InterPro" id="IPR000014">
    <property type="entry name" value="PAS"/>
</dbReference>
<dbReference type="PANTHER" id="PTHR45138">
    <property type="entry name" value="REGULATORY COMPONENTS OF SENSORY TRANSDUCTION SYSTEM"/>
    <property type="match status" value="1"/>
</dbReference>
<feature type="transmembrane region" description="Helical" evidence="1">
    <location>
        <begin position="35"/>
        <end position="52"/>
    </location>
</feature>
<dbReference type="Pfam" id="PF00990">
    <property type="entry name" value="GGDEF"/>
    <property type="match status" value="1"/>
</dbReference>
<dbReference type="InterPro" id="IPR031621">
    <property type="entry name" value="HisKA_7TM"/>
</dbReference>
<keyword evidence="1" id="KW-0472">Membrane</keyword>
<reference evidence="3 4" key="1">
    <citation type="submission" date="2019-01" db="EMBL/GenBank/DDBJ databases">
        <title>Complete genome sequence of Cohnella hallensis HS21 isolated from Korean fir (Abies koreana) rhizospheric soil.</title>
        <authorList>
            <person name="Jiang L."/>
            <person name="Kang S.W."/>
            <person name="Kim S."/>
            <person name="Jung J."/>
            <person name="Kim C.Y."/>
            <person name="Kim D.H."/>
            <person name="Kim S.W."/>
            <person name="Lee J."/>
        </authorList>
    </citation>
    <scope>NUCLEOTIDE SEQUENCE [LARGE SCALE GENOMIC DNA]</scope>
    <source>
        <strain evidence="3 4">HS21</strain>
    </source>
</reference>
<accession>A0A3T1DEH6</accession>
<feature type="transmembrane region" description="Helical" evidence="1">
    <location>
        <begin position="96"/>
        <end position="116"/>
    </location>
</feature>
<feature type="transmembrane region" description="Helical" evidence="1">
    <location>
        <begin position="6"/>
        <end position="26"/>
    </location>
</feature>
<proteinExistence type="predicted"/>
<dbReference type="Gene3D" id="3.30.70.270">
    <property type="match status" value="1"/>
</dbReference>
<dbReference type="Gene3D" id="3.30.450.20">
    <property type="entry name" value="PAS domain"/>
    <property type="match status" value="1"/>
</dbReference>
<keyword evidence="1" id="KW-1133">Transmembrane helix</keyword>
<keyword evidence="4" id="KW-1185">Reference proteome</keyword>
<dbReference type="InterPro" id="IPR043128">
    <property type="entry name" value="Rev_trsase/Diguanyl_cyclase"/>
</dbReference>
<dbReference type="PANTHER" id="PTHR45138:SF9">
    <property type="entry name" value="DIGUANYLATE CYCLASE DGCM-RELATED"/>
    <property type="match status" value="1"/>
</dbReference>
<organism evidence="3 4">
    <name type="scientific">Cohnella abietis</name>
    <dbReference type="NCBI Taxonomy" id="2507935"/>
    <lineage>
        <taxon>Bacteria</taxon>
        <taxon>Bacillati</taxon>
        <taxon>Bacillota</taxon>
        <taxon>Bacilli</taxon>
        <taxon>Bacillales</taxon>
        <taxon>Paenibacillaceae</taxon>
        <taxon>Cohnella</taxon>
    </lineage>
</organism>
<keyword evidence="1" id="KW-0812">Transmembrane</keyword>
<dbReference type="InterPro" id="IPR035965">
    <property type="entry name" value="PAS-like_dom_sf"/>
</dbReference>
<dbReference type="AlphaFoldDB" id="A0A3T1DEH6"/>
<evidence type="ECO:0000259" key="2">
    <source>
        <dbReference type="PROSITE" id="PS50887"/>
    </source>
</evidence>
<name>A0A3T1DEH6_9BACL</name>
<dbReference type="SUPFAM" id="SSF55073">
    <property type="entry name" value="Nucleotide cyclase"/>
    <property type="match status" value="1"/>
</dbReference>
<dbReference type="InterPro" id="IPR000160">
    <property type="entry name" value="GGDEF_dom"/>
</dbReference>
<dbReference type="GO" id="GO:1902201">
    <property type="term" value="P:negative regulation of bacterial-type flagellum-dependent cell motility"/>
    <property type="evidence" value="ECO:0007669"/>
    <property type="project" value="TreeGrafter"/>
</dbReference>
<dbReference type="PROSITE" id="PS50887">
    <property type="entry name" value="GGDEF"/>
    <property type="match status" value="1"/>
</dbReference>
<dbReference type="GO" id="GO:0043709">
    <property type="term" value="P:cell adhesion involved in single-species biofilm formation"/>
    <property type="evidence" value="ECO:0007669"/>
    <property type="project" value="TreeGrafter"/>
</dbReference>
<dbReference type="FunFam" id="3.30.70.270:FF:000001">
    <property type="entry name" value="Diguanylate cyclase domain protein"/>
    <property type="match status" value="1"/>
</dbReference>